<comment type="similarity">
    <text evidence="1">Belongs to the AATF family.</text>
</comment>
<proteinExistence type="inferred from homology"/>
<protein>
    <submittedName>
        <fullName evidence="5">Apoptosis antagonizing transcription factor</fullName>
    </submittedName>
</protein>
<dbReference type="PANTHER" id="PTHR15565">
    <property type="entry name" value="AATF PROTEIN APOPTOSIS ANTAGONIZING TRANSCRIPTION FACTOR"/>
    <property type="match status" value="1"/>
</dbReference>
<dbReference type="STRING" id="5762.D2V2H3"/>
<evidence type="ECO:0000256" key="2">
    <source>
        <dbReference type="SAM" id="MobiDB-lite"/>
    </source>
</evidence>
<keyword evidence="6" id="KW-1185">Reference proteome</keyword>
<evidence type="ECO:0000313" key="5">
    <source>
        <dbReference type="EMBL" id="EFC48899.1"/>
    </source>
</evidence>
<feature type="compositionally biased region" description="Acidic residues" evidence="2">
    <location>
        <begin position="50"/>
        <end position="60"/>
    </location>
</feature>
<feature type="compositionally biased region" description="Acidic residues" evidence="2">
    <location>
        <begin position="129"/>
        <end position="144"/>
    </location>
</feature>
<dbReference type="OMA" id="INFMAPN"/>
<dbReference type="OrthoDB" id="5783963at2759"/>
<evidence type="ECO:0000259" key="4">
    <source>
        <dbReference type="Pfam" id="PF13339"/>
    </source>
</evidence>
<dbReference type="VEuPathDB" id="AmoebaDB:NAEGRDRAFT_56916"/>
<dbReference type="AlphaFoldDB" id="D2V2H3"/>
<feature type="domain" description="Apoptosis-antagonizing transcription factor C-terminal" evidence="3">
    <location>
        <begin position="408"/>
        <end position="481"/>
    </location>
</feature>
<sequence length="520" mass="59792">MSSKLDLNLLTKKRKVEKPSSAAANSQDGERKKQLLQKLAQKYNKKDIDPENDTEFEDQDEKAKMDYDDDFEDGNRVSMLRSLDESLTKGAYKGHTIRKEDLFDDVDDMSALKDEDYLAEIKRLKQIDSDEEEGDDDEVDEEDEIMGQIKDIVEEDLYDSTDLETLKKTQQLEKQKAKSVLNQKLIYDHLLKLRILLQKPLSNCNRLPQNEMFWDFVEMTDDILPKEDKPQAVEKQDGETPSEPENIPTRLAELRKDTFHLIADMLSLQSSLFKKGMVEEKEIDGHYLQNVVSSEEGDLTEKVWKVLDESYKSYETFRNESVDRWATKTKIQSSVSGGSKLNLRNINAGVIDQVRNVLKNEKERKKLIGRTQVKQFEPSILGKRERDTKVDENGFEFDTEIYDDKDFYQVLLKDLISEVGSGTEVSFRKAITKKNTKGKYDGKTKGKAIKYTVHNELVNFMAPNFDNEIPESAQTLFGNLFGGDTVEFEEEEEEVDDATTTLTEDQDEDNESSSASSDEE</sequence>
<accession>D2V2H3</accession>
<dbReference type="InterPro" id="IPR025160">
    <property type="entry name" value="AATF"/>
</dbReference>
<dbReference type="InParanoid" id="D2V2H3"/>
<dbReference type="Pfam" id="PF08164">
    <property type="entry name" value="TRAUB"/>
    <property type="match status" value="1"/>
</dbReference>
<name>D2V2H3_NAEGR</name>
<reference evidence="5 6" key="1">
    <citation type="journal article" date="2010" name="Cell">
        <title>The genome of Naegleria gruberi illuminates early eukaryotic versatility.</title>
        <authorList>
            <person name="Fritz-Laylin L.K."/>
            <person name="Prochnik S.E."/>
            <person name="Ginger M.L."/>
            <person name="Dacks J.B."/>
            <person name="Carpenter M.L."/>
            <person name="Field M.C."/>
            <person name="Kuo A."/>
            <person name="Paredez A."/>
            <person name="Chapman J."/>
            <person name="Pham J."/>
            <person name="Shu S."/>
            <person name="Neupane R."/>
            <person name="Cipriano M."/>
            <person name="Mancuso J."/>
            <person name="Tu H."/>
            <person name="Salamov A."/>
            <person name="Lindquist E."/>
            <person name="Shapiro H."/>
            <person name="Lucas S."/>
            <person name="Grigoriev I.V."/>
            <person name="Cande W.Z."/>
            <person name="Fulton C."/>
            <person name="Rokhsar D.S."/>
            <person name="Dawson S.C."/>
        </authorList>
    </citation>
    <scope>NUCLEOTIDE SEQUENCE [LARGE SCALE GENOMIC DNA]</scope>
    <source>
        <strain evidence="5 6">NEG-M</strain>
    </source>
</reference>
<dbReference type="GO" id="GO:0005730">
    <property type="term" value="C:nucleolus"/>
    <property type="evidence" value="ECO:0007669"/>
    <property type="project" value="TreeGrafter"/>
</dbReference>
<evidence type="ECO:0000313" key="6">
    <source>
        <dbReference type="Proteomes" id="UP000006671"/>
    </source>
</evidence>
<organism evidence="6">
    <name type="scientific">Naegleria gruberi</name>
    <name type="common">Amoeba</name>
    <dbReference type="NCBI Taxonomy" id="5762"/>
    <lineage>
        <taxon>Eukaryota</taxon>
        <taxon>Discoba</taxon>
        <taxon>Heterolobosea</taxon>
        <taxon>Tetramitia</taxon>
        <taxon>Eutetramitia</taxon>
        <taxon>Vahlkampfiidae</taxon>
        <taxon>Naegleria</taxon>
    </lineage>
</organism>
<dbReference type="Pfam" id="PF13339">
    <property type="entry name" value="AATF-Che1"/>
    <property type="match status" value="1"/>
</dbReference>
<dbReference type="eggNOG" id="KOG2773">
    <property type="taxonomic scope" value="Eukaryota"/>
</dbReference>
<gene>
    <name evidence="5" type="ORF">NAEGRDRAFT_56916</name>
</gene>
<dbReference type="FunCoup" id="D2V2H3">
    <property type="interactions" value="421"/>
</dbReference>
<feature type="domain" description="AATF leucine zipper-containing" evidence="4">
    <location>
        <begin position="174"/>
        <end position="328"/>
    </location>
</feature>
<feature type="region of interest" description="Disordered" evidence="2">
    <location>
        <begin position="125"/>
        <end position="144"/>
    </location>
</feature>
<dbReference type="RefSeq" id="XP_002681643.1">
    <property type="nucleotide sequence ID" value="XM_002681597.1"/>
</dbReference>
<dbReference type="PANTHER" id="PTHR15565:SF0">
    <property type="entry name" value="PROTEIN AATF"/>
    <property type="match status" value="1"/>
</dbReference>
<feature type="compositionally biased region" description="Acidic residues" evidence="2">
    <location>
        <begin position="504"/>
        <end position="520"/>
    </location>
</feature>
<dbReference type="EMBL" id="GG738849">
    <property type="protein sequence ID" value="EFC48899.1"/>
    <property type="molecule type" value="Genomic_DNA"/>
</dbReference>
<feature type="region of interest" description="Disordered" evidence="2">
    <location>
        <begin position="1"/>
        <end position="73"/>
    </location>
</feature>
<evidence type="ECO:0000256" key="1">
    <source>
        <dbReference type="ARBA" id="ARBA00008966"/>
    </source>
</evidence>
<dbReference type="InterPro" id="IPR012617">
    <property type="entry name" value="AATF_C"/>
</dbReference>
<feature type="region of interest" description="Disordered" evidence="2">
    <location>
        <begin position="489"/>
        <end position="520"/>
    </location>
</feature>
<dbReference type="InterPro" id="IPR039223">
    <property type="entry name" value="AATF/Bfr2"/>
</dbReference>
<dbReference type="KEGG" id="ngr:NAEGRDRAFT_56916"/>
<evidence type="ECO:0000259" key="3">
    <source>
        <dbReference type="Pfam" id="PF08164"/>
    </source>
</evidence>
<dbReference type="Proteomes" id="UP000006671">
    <property type="component" value="Unassembled WGS sequence"/>
</dbReference>
<dbReference type="GeneID" id="8852758"/>